<dbReference type="InterPro" id="IPR059106">
    <property type="entry name" value="WHD_MalT"/>
</dbReference>
<gene>
    <name evidence="5" type="ORF">ACH3VR_07780</name>
</gene>
<dbReference type="InterPro" id="IPR000792">
    <property type="entry name" value="Tscrpt_reg_LuxR_C"/>
</dbReference>
<evidence type="ECO:0000313" key="6">
    <source>
        <dbReference type="Proteomes" id="UP001610861"/>
    </source>
</evidence>
<dbReference type="CDD" id="cd06170">
    <property type="entry name" value="LuxR_C_like"/>
    <property type="match status" value="1"/>
</dbReference>
<dbReference type="SMART" id="SM00421">
    <property type="entry name" value="HTH_LUXR"/>
    <property type="match status" value="1"/>
</dbReference>
<accession>A0ABW7Q5W3</accession>
<dbReference type="Gene3D" id="1.10.10.10">
    <property type="entry name" value="Winged helix-like DNA-binding domain superfamily/Winged helix DNA-binding domain"/>
    <property type="match status" value="1"/>
</dbReference>
<dbReference type="SUPFAM" id="SSF52540">
    <property type="entry name" value="P-loop containing nucleoside triphosphate hydrolases"/>
    <property type="match status" value="1"/>
</dbReference>
<dbReference type="PROSITE" id="PS50043">
    <property type="entry name" value="HTH_LUXR_2"/>
    <property type="match status" value="1"/>
</dbReference>
<dbReference type="Pfam" id="PF25873">
    <property type="entry name" value="WHD_MalT"/>
    <property type="match status" value="1"/>
</dbReference>
<keyword evidence="2" id="KW-0238">DNA-binding</keyword>
<dbReference type="InterPro" id="IPR027417">
    <property type="entry name" value="P-loop_NTPase"/>
</dbReference>
<evidence type="ECO:0000256" key="1">
    <source>
        <dbReference type="ARBA" id="ARBA00023015"/>
    </source>
</evidence>
<sequence>MYPATKFRAPTVSPRSITRDGLVADADDLPAIVLVRAPAGYGKTTAVSQWLQELELAADPPRRAWVSLDEDDDDQTGFWDAVAAALTGAELEGAATSATTDLGTVRSKTVIPLIDALAASERRWVIVLDDLHRIHHDDTLASLDWFVARMPENVTIVLITRTPPALPSLDGLRARAALRELSGERLRLDDRETAAVLRDSYGLELGPDDVDRVIETTSGWPAAVALVGSAVERGIAPSQAMAVRVDSTGIGALVRQGLAGSAPDDYSLLLCLSVFERFTADIVSEVVQDERAWPAAMDVAARSGLVATLDDDEHWWRMHHLVREHLHAELGRTDPMVRRELHERAAVAFERENDIAATMHHLLGAADYDAIADILSNVRANSMVPRQALGLSWLERIPESALDHDPRLAFWEAWASATGGDPTRRDRALARGRLAAAARKVEAFDSWDDVEDFVHASACYSDVGDARRAAERFLTRYGPEAPLTPLVENRLGTMLYLEGRCDEALAVFDRLDAGGPVARPLRLLIPAYRALCLLERGDVDAASREVDRGAEARVAFRLGLDHVYLPAEQALARLQTETGGPALGRATAANALERAREHGDTVLVVPHLLLELARADHALARPGDAAVALNQAEELCRDAPDPGALPARIATLRHRFAFDDPSGDARERLSRRELDVLTLLPGPMSATAIASELFISVNTARTHIKSIYRKLGVTTRADAIAAARRAALIS</sequence>
<evidence type="ECO:0000259" key="4">
    <source>
        <dbReference type="PROSITE" id="PS50043"/>
    </source>
</evidence>
<evidence type="ECO:0000313" key="5">
    <source>
        <dbReference type="EMBL" id="MFH8250249.1"/>
    </source>
</evidence>
<reference evidence="5 6" key="1">
    <citation type="submission" date="2024-09" db="EMBL/GenBank/DDBJ databases">
        <authorList>
            <person name="Pan X."/>
        </authorList>
    </citation>
    <scope>NUCLEOTIDE SEQUENCE [LARGE SCALE GENOMIC DNA]</scope>
    <source>
        <strain evidence="5 6">B2969</strain>
    </source>
</reference>
<organism evidence="5 6">
    <name type="scientific">Microbacterium alkaliflavum</name>
    <dbReference type="NCBI Taxonomy" id="3248839"/>
    <lineage>
        <taxon>Bacteria</taxon>
        <taxon>Bacillati</taxon>
        <taxon>Actinomycetota</taxon>
        <taxon>Actinomycetes</taxon>
        <taxon>Micrococcales</taxon>
        <taxon>Microbacteriaceae</taxon>
        <taxon>Microbacterium</taxon>
    </lineage>
</organism>
<keyword evidence="3" id="KW-0804">Transcription</keyword>
<dbReference type="InterPro" id="IPR036388">
    <property type="entry name" value="WH-like_DNA-bd_sf"/>
</dbReference>
<dbReference type="SUPFAM" id="SSF46894">
    <property type="entry name" value="C-terminal effector domain of the bipartite response regulators"/>
    <property type="match status" value="1"/>
</dbReference>
<feature type="domain" description="HTH luxR-type" evidence="4">
    <location>
        <begin position="662"/>
        <end position="727"/>
    </location>
</feature>
<dbReference type="PANTHER" id="PTHR44688">
    <property type="entry name" value="DNA-BINDING TRANSCRIPTIONAL ACTIVATOR DEVR_DOSR"/>
    <property type="match status" value="1"/>
</dbReference>
<proteinExistence type="predicted"/>
<dbReference type="Gene3D" id="3.40.50.300">
    <property type="entry name" value="P-loop containing nucleotide triphosphate hydrolases"/>
    <property type="match status" value="1"/>
</dbReference>
<protein>
    <submittedName>
        <fullName evidence="5">LuxR C-terminal-related transcriptional regulator</fullName>
    </submittedName>
</protein>
<keyword evidence="6" id="KW-1185">Reference proteome</keyword>
<dbReference type="InterPro" id="IPR016032">
    <property type="entry name" value="Sig_transdc_resp-reg_C-effctor"/>
</dbReference>
<dbReference type="Proteomes" id="UP001610861">
    <property type="component" value="Unassembled WGS sequence"/>
</dbReference>
<keyword evidence="1" id="KW-0805">Transcription regulation</keyword>
<name>A0ABW7Q5W3_9MICO</name>
<dbReference type="EMBL" id="JBIQWL010000002">
    <property type="protein sequence ID" value="MFH8250249.1"/>
    <property type="molecule type" value="Genomic_DNA"/>
</dbReference>
<evidence type="ECO:0000256" key="3">
    <source>
        <dbReference type="ARBA" id="ARBA00023163"/>
    </source>
</evidence>
<dbReference type="RefSeq" id="WP_396640180.1">
    <property type="nucleotide sequence ID" value="NZ_JBIQWL010000002.1"/>
</dbReference>
<dbReference type="PANTHER" id="PTHR44688:SF16">
    <property type="entry name" value="DNA-BINDING TRANSCRIPTIONAL ACTIVATOR DEVR_DOSR"/>
    <property type="match status" value="1"/>
</dbReference>
<comment type="caution">
    <text evidence="5">The sequence shown here is derived from an EMBL/GenBank/DDBJ whole genome shotgun (WGS) entry which is preliminary data.</text>
</comment>
<evidence type="ECO:0000256" key="2">
    <source>
        <dbReference type="ARBA" id="ARBA00023125"/>
    </source>
</evidence>
<dbReference type="Pfam" id="PF00196">
    <property type="entry name" value="GerE"/>
    <property type="match status" value="1"/>
</dbReference>